<evidence type="ECO:0000256" key="5">
    <source>
        <dbReference type="PIRSR" id="PIRSR602129-50"/>
    </source>
</evidence>
<evidence type="ECO:0000256" key="6">
    <source>
        <dbReference type="RuleBase" id="RU000382"/>
    </source>
</evidence>
<evidence type="ECO:0000256" key="1">
    <source>
        <dbReference type="ARBA" id="ARBA00001933"/>
    </source>
</evidence>
<keyword evidence="9" id="KW-1185">Reference proteome</keyword>
<reference evidence="9" key="1">
    <citation type="submission" date="2017-01" db="EMBL/GenBank/DDBJ databases">
        <authorList>
            <person name="Varghese N."/>
            <person name="Submissions S."/>
        </authorList>
    </citation>
    <scope>NUCLEOTIDE SEQUENCE [LARGE SCALE GENOMIC DNA]</scope>
    <source>
        <strain evidence="9">3bp</strain>
    </source>
</reference>
<dbReference type="Proteomes" id="UP000186235">
    <property type="component" value="Unassembled WGS sequence"/>
</dbReference>
<evidence type="ECO:0000256" key="7">
    <source>
        <dbReference type="SAM" id="MobiDB-lite"/>
    </source>
</evidence>
<evidence type="ECO:0000256" key="4">
    <source>
        <dbReference type="ARBA" id="ARBA00038302"/>
    </source>
</evidence>
<protein>
    <submittedName>
        <fullName evidence="8">Glutamate or tyrosine decarboxylase</fullName>
    </submittedName>
</protein>
<dbReference type="PANTHER" id="PTHR42735:SF6">
    <property type="entry name" value="SPHINGOSINE-1-PHOSPHATE LYASE 1"/>
    <property type="match status" value="1"/>
</dbReference>
<dbReference type="InterPro" id="IPR050477">
    <property type="entry name" value="GrpII_AminoAcid_Decarb"/>
</dbReference>
<dbReference type="PANTHER" id="PTHR42735">
    <property type="match status" value="1"/>
</dbReference>
<gene>
    <name evidence="8" type="ORF">SAMN05518682_3784</name>
</gene>
<dbReference type="SUPFAM" id="SSF53383">
    <property type="entry name" value="PLP-dependent transferases"/>
    <property type="match status" value="1"/>
</dbReference>
<dbReference type="EMBL" id="FTMI01000009">
    <property type="protein sequence ID" value="SIQ84068.1"/>
    <property type="molecule type" value="Genomic_DNA"/>
</dbReference>
<dbReference type="InterPro" id="IPR015424">
    <property type="entry name" value="PyrdxlP-dep_Trfase"/>
</dbReference>
<feature type="region of interest" description="Disordered" evidence="7">
    <location>
        <begin position="1"/>
        <end position="26"/>
    </location>
</feature>
<feature type="compositionally biased region" description="Polar residues" evidence="7">
    <location>
        <begin position="1"/>
        <end position="16"/>
    </location>
</feature>
<dbReference type="GO" id="GO:0030170">
    <property type="term" value="F:pyridoxal phosphate binding"/>
    <property type="evidence" value="ECO:0007669"/>
    <property type="project" value="InterPro"/>
</dbReference>
<dbReference type="Gene3D" id="3.90.1150.10">
    <property type="entry name" value="Aspartate Aminotransferase, domain 1"/>
    <property type="match status" value="1"/>
</dbReference>
<keyword evidence="2 5" id="KW-0663">Pyridoxal phosphate</keyword>
<comment type="similarity">
    <text evidence="4">Belongs to the group II decarboxylase family. Sphingosine-1-phosphate lyase subfamily.</text>
</comment>
<proteinExistence type="inferred from homology"/>
<organism evidence="8 9">
    <name type="scientific">Cellulosimicrobium aquatile</name>
    <dbReference type="NCBI Taxonomy" id="1612203"/>
    <lineage>
        <taxon>Bacteria</taxon>
        <taxon>Bacillati</taxon>
        <taxon>Actinomycetota</taxon>
        <taxon>Actinomycetes</taxon>
        <taxon>Micrococcales</taxon>
        <taxon>Promicromonosporaceae</taxon>
        <taxon>Cellulosimicrobium</taxon>
    </lineage>
</organism>
<dbReference type="InterPro" id="IPR002129">
    <property type="entry name" value="PyrdxlP-dep_de-COase"/>
</dbReference>
<dbReference type="GO" id="GO:0004058">
    <property type="term" value="F:aromatic-L-amino-acid decarboxylase activity"/>
    <property type="evidence" value="ECO:0007669"/>
    <property type="project" value="UniProtKB-ARBA"/>
</dbReference>
<keyword evidence="3 6" id="KW-0456">Lyase</keyword>
<evidence type="ECO:0000313" key="8">
    <source>
        <dbReference type="EMBL" id="SIQ84068.1"/>
    </source>
</evidence>
<sequence length="542" mass="55319">MTTPRPTEPVTDTGSTAPGALPRPADAVPLRTDGILDRLAALRAADAPTHGGRVLSYVYDPGLAELDELAAAAARAVQPVNGLDPTTFTSVAVMEGELLGFARTMLHGPADGPDAVVGSVTSGGTESCLLAVKIAREAFRAAHPDVRPRVVAPVSVHAAFRKAAQHLDVDLTLVPVDPATGTPAAADLVAALDADDAALVVVSAPSYPHGVVDPVAEVAEAAAARGVPVHVDACVGGWVLPFWAAAGGEEVPPFDFSVPGVTSISADVHKYGYAPKGASVLLVRGRDRQRRQFFATTGWPGYPVVNPTLSGSRSAAPLAAAWAVSQALGTAGYTALTARCVRATYALRAAVDAIDGLRVVGRPTGPLVAVATDESVPPERRVDPHLWADAVRSLGWVLQPQPGLVQDDGTRLPHTTHLTITPVTEAGLDGLVAALGAGADAVRGAGRPDVSGVLAALAGEFAPRADAPTADEMWGALVGVLAADDGGPEGDDDRGPRASVLPDRLAPLMALMEVLPAPVAEQALVEIVARVSEPHAEAPGTA</sequence>
<dbReference type="InterPro" id="IPR015422">
    <property type="entry name" value="PyrdxlP-dep_Trfase_small"/>
</dbReference>
<dbReference type="Gene3D" id="3.40.640.10">
    <property type="entry name" value="Type I PLP-dependent aspartate aminotransferase-like (Major domain)"/>
    <property type="match status" value="1"/>
</dbReference>
<dbReference type="GO" id="GO:0019752">
    <property type="term" value="P:carboxylic acid metabolic process"/>
    <property type="evidence" value="ECO:0007669"/>
    <property type="project" value="InterPro"/>
</dbReference>
<comment type="cofactor">
    <cofactor evidence="1 5 6">
        <name>pyridoxal 5'-phosphate</name>
        <dbReference type="ChEBI" id="CHEBI:597326"/>
    </cofactor>
</comment>
<feature type="modified residue" description="N6-(pyridoxal phosphate)lysine" evidence="5">
    <location>
        <position position="270"/>
    </location>
</feature>
<evidence type="ECO:0000256" key="3">
    <source>
        <dbReference type="ARBA" id="ARBA00023239"/>
    </source>
</evidence>
<name>A0A1N6W1Y9_9MICO</name>
<accession>A0A1N6W1Y9</accession>
<dbReference type="InterPro" id="IPR015421">
    <property type="entry name" value="PyrdxlP-dep_Trfase_major"/>
</dbReference>
<dbReference type="AlphaFoldDB" id="A0A1N6W1Y9"/>
<evidence type="ECO:0000313" key="9">
    <source>
        <dbReference type="Proteomes" id="UP000186235"/>
    </source>
</evidence>
<evidence type="ECO:0000256" key="2">
    <source>
        <dbReference type="ARBA" id="ARBA00022898"/>
    </source>
</evidence>
<dbReference type="Pfam" id="PF00282">
    <property type="entry name" value="Pyridoxal_deC"/>
    <property type="match status" value="1"/>
</dbReference>